<keyword evidence="2" id="KW-0732">Signal</keyword>
<dbReference type="PANTHER" id="PTHR30483">
    <property type="entry name" value="LEUCINE-SPECIFIC-BINDING PROTEIN"/>
    <property type="match status" value="1"/>
</dbReference>
<evidence type="ECO:0000259" key="3">
    <source>
        <dbReference type="Pfam" id="PF13458"/>
    </source>
</evidence>
<comment type="similarity">
    <text evidence="1">Belongs to the leucine-binding protein family.</text>
</comment>
<dbReference type="InterPro" id="IPR028082">
    <property type="entry name" value="Peripla_BP_I"/>
</dbReference>
<dbReference type="SUPFAM" id="SSF53822">
    <property type="entry name" value="Periplasmic binding protein-like I"/>
    <property type="match status" value="1"/>
</dbReference>
<dbReference type="EMBL" id="JACHLK010000001">
    <property type="protein sequence ID" value="MBB6557437.1"/>
    <property type="molecule type" value="Genomic_DNA"/>
</dbReference>
<gene>
    <name evidence="4" type="ORF">HNP48_000101</name>
</gene>
<sequence length="422" mass="43672">MEFEDTAPLAPEAPESESRRRFVAGAGAVAVAAALGAPSLAGAAPSSPLGAGRSTLRVGMLLPQGRAYPLLGAQLMAGAQAFAQQQTAGPRLHFTPVAYGSHSSQAQRAAQELLATGQVDVLAGFVDAGAQAAPWEPLLERYQVPLLVGDTGANALSPQARSPWVVHNSLAYWQAAWATGRWAAKALGPRAIVAVGPADSGFDHLPAFERGLASAGGRVQNTVFTRAADGASQLEELALLVRQTRPDFVFALDSGARADAFQQFWAGSDAARHVPLVAGGMLGETMAAAALQQPAQGPLIWATRPWQPRLSDTALASALGTRSPTPFHVLGHEMAQRLHAAALSRPRGLQLAQAMEAAVLQTPRGEVRLDTASGETVVSAYLHGLHLGQTGSAVALPSVHAGSCQGLCEILGSRIAGTYLAT</sequence>
<dbReference type="InterPro" id="IPR028081">
    <property type="entry name" value="Leu-bd"/>
</dbReference>
<comment type="caution">
    <text evidence="4">The sequence shown here is derived from an EMBL/GenBank/DDBJ whole genome shotgun (WGS) entry which is preliminary data.</text>
</comment>
<dbReference type="RefSeq" id="WP_184854899.1">
    <property type="nucleotide sequence ID" value="NZ_JACHLK010000001.1"/>
</dbReference>
<reference evidence="4 5" key="1">
    <citation type="submission" date="2020-08" db="EMBL/GenBank/DDBJ databases">
        <title>Functional genomics of gut bacteria from endangered species of beetles.</title>
        <authorList>
            <person name="Carlos-Shanley C."/>
        </authorList>
    </citation>
    <scope>NUCLEOTIDE SEQUENCE [LARGE SCALE GENOMIC DNA]</scope>
    <source>
        <strain evidence="4 5">S00198</strain>
    </source>
</reference>
<feature type="domain" description="Leucine-binding protein" evidence="3">
    <location>
        <begin position="55"/>
        <end position="381"/>
    </location>
</feature>
<dbReference type="AlphaFoldDB" id="A0A7X0P9D4"/>
<evidence type="ECO:0000313" key="5">
    <source>
        <dbReference type="Proteomes" id="UP000575083"/>
    </source>
</evidence>
<name>A0A7X0P9D4_9BURK</name>
<dbReference type="InterPro" id="IPR051010">
    <property type="entry name" value="BCAA_transport"/>
</dbReference>
<accession>A0A7X0P9D4</accession>
<dbReference type="PANTHER" id="PTHR30483:SF6">
    <property type="entry name" value="PERIPLASMIC BINDING PROTEIN OF ABC TRANSPORTER FOR NATURAL AMINO ACIDS"/>
    <property type="match status" value="1"/>
</dbReference>
<evidence type="ECO:0000256" key="2">
    <source>
        <dbReference type="ARBA" id="ARBA00022729"/>
    </source>
</evidence>
<keyword evidence="5" id="KW-1185">Reference proteome</keyword>
<dbReference type="InterPro" id="IPR006311">
    <property type="entry name" value="TAT_signal"/>
</dbReference>
<evidence type="ECO:0000313" key="4">
    <source>
        <dbReference type="EMBL" id="MBB6557437.1"/>
    </source>
</evidence>
<dbReference type="PROSITE" id="PS51318">
    <property type="entry name" value="TAT"/>
    <property type="match status" value="1"/>
</dbReference>
<dbReference type="Proteomes" id="UP000575083">
    <property type="component" value="Unassembled WGS sequence"/>
</dbReference>
<dbReference type="Gene3D" id="3.40.50.2300">
    <property type="match status" value="2"/>
</dbReference>
<evidence type="ECO:0000256" key="1">
    <source>
        <dbReference type="ARBA" id="ARBA00010062"/>
    </source>
</evidence>
<dbReference type="Pfam" id="PF13458">
    <property type="entry name" value="Peripla_BP_6"/>
    <property type="match status" value="1"/>
</dbReference>
<proteinExistence type="inferred from homology"/>
<protein>
    <submittedName>
        <fullName evidence="4">ABC-type branched-subunit amino acid transport system substrate-binding protein</fullName>
    </submittedName>
</protein>
<organism evidence="4 5">
    <name type="scientific">Acidovorax soli</name>
    <dbReference type="NCBI Taxonomy" id="592050"/>
    <lineage>
        <taxon>Bacteria</taxon>
        <taxon>Pseudomonadati</taxon>
        <taxon>Pseudomonadota</taxon>
        <taxon>Betaproteobacteria</taxon>
        <taxon>Burkholderiales</taxon>
        <taxon>Comamonadaceae</taxon>
        <taxon>Acidovorax</taxon>
    </lineage>
</organism>